<organism evidence="1 2">
    <name type="scientific">OM182 bacterium MED-G28</name>
    <dbReference type="NCBI Taxonomy" id="1986256"/>
    <lineage>
        <taxon>Bacteria</taxon>
        <taxon>Pseudomonadati</taxon>
        <taxon>Pseudomonadota</taxon>
        <taxon>Gammaproteobacteria</taxon>
        <taxon>OMG group</taxon>
        <taxon>OM182 clade</taxon>
    </lineage>
</organism>
<comment type="caution">
    <text evidence="1">The sequence shown here is derived from an EMBL/GenBank/DDBJ whole genome shotgun (WGS) entry which is preliminary data.</text>
</comment>
<protein>
    <submittedName>
        <fullName evidence="1">Sulfurtransferase complex subunit TusB</fullName>
    </submittedName>
</protein>
<dbReference type="NCBIfam" id="TIGR03011">
    <property type="entry name" value="sulf_tusB_dsrH"/>
    <property type="match status" value="1"/>
</dbReference>
<keyword evidence="1" id="KW-0808">Transferase</keyword>
<reference evidence="1 2" key="1">
    <citation type="submission" date="2017-08" db="EMBL/GenBank/DDBJ databases">
        <title>Fine stratification of microbial communities through a metagenomic profile of the photic zone.</title>
        <authorList>
            <person name="Haro-Moreno J.M."/>
            <person name="Lopez-Perez M."/>
            <person name="De La Torre J."/>
            <person name="Picazo A."/>
            <person name="Camacho A."/>
            <person name="Rodriguez-Valera F."/>
        </authorList>
    </citation>
    <scope>NUCLEOTIDE SEQUENCE [LARGE SCALE GENOMIC DNA]</scope>
    <source>
        <strain evidence="1">MED-G28</strain>
    </source>
</reference>
<dbReference type="InterPro" id="IPR027396">
    <property type="entry name" value="DsrEFH-like"/>
</dbReference>
<dbReference type="PANTHER" id="PTHR37526">
    <property type="entry name" value="PROTEIN TUSB"/>
    <property type="match status" value="1"/>
</dbReference>
<proteinExistence type="predicted"/>
<dbReference type="GO" id="GO:1990228">
    <property type="term" value="C:sulfurtransferase complex"/>
    <property type="evidence" value="ECO:0007669"/>
    <property type="project" value="TreeGrafter"/>
</dbReference>
<dbReference type="GO" id="GO:0002143">
    <property type="term" value="P:tRNA wobble position uridine thiolation"/>
    <property type="evidence" value="ECO:0007669"/>
    <property type="project" value="InterPro"/>
</dbReference>
<dbReference type="Proteomes" id="UP000219329">
    <property type="component" value="Unassembled WGS sequence"/>
</dbReference>
<dbReference type="SUPFAM" id="SSF75169">
    <property type="entry name" value="DsrEFH-like"/>
    <property type="match status" value="1"/>
</dbReference>
<gene>
    <name evidence="1" type="primary">dsrH</name>
    <name evidence="1" type="ORF">CNF02_00325</name>
</gene>
<accession>A0A2A5WG10</accession>
<dbReference type="PANTHER" id="PTHR37526:SF1">
    <property type="entry name" value="PROTEIN TUSB"/>
    <property type="match status" value="1"/>
</dbReference>
<dbReference type="Gene3D" id="3.40.1260.10">
    <property type="entry name" value="DsrEFH-like"/>
    <property type="match status" value="1"/>
</dbReference>
<dbReference type="EMBL" id="NTJZ01000001">
    <property type="protein sequence ID" value="PDH35208.1"/>
    <property type="molecule type" value="Genomic_DNA"/>
</dbReference>
<sequence length="96" mass="11006">MSTLHTISKSPKSQLLSECLPLVNKGDGILFIEDGVYYCANSKVSDDFESDVTWYGLKEDLDARGLKLDDIKTIKIINYQIFVEMCEEFDKVISWF</sequence>
<name>A0A2A5WG10_9GAMM</name>
<evidence type="ECO:0000313" key="2">
    <source>
        <dbReference type="Proteomes" id="UP000219329"/>
    </source>
</evidence>
<evidence type="ECO:0000313" key="1">
    <source>
        <dbReference type="EMBL" id="PDH35208.1"/>
    </source>
</evidence>
<dbReference type="Pfam" id="PF04077">
    <property type="entry name" value="DsrH"/>
    <property type="match status" value="1"/>
</dbReference>
<dbReference type="GO" id="GO:0016740">
    <property type="term" value="F:transferase activity"/>
    <property type="evidence" value="ECO:0007669"/>
    <property type="project" value="UniProtKB-KW"/>
</dbReference>
<dbReference type="AlphaFoldDB" id="A0A2A5WG10"/>
<dbReference type="InterPro" id="IPR007215">
    <property type="entry name" value="Sulphur_relay_TusB/DsrH"/>
</dbReference>